<dbReference type="InterPro" id="IPR002818">
    <property type="entry name" value="DJ-1/PfpI"/>
</dbReference>
<dbReference type="PANTHER" id="PTHR43130">
    <property type="entry name" value="ARAC-FAMILY TRANSCRIPTIONAL REGULATOR"/>
    <property type="match status" value="1"/>
</dbReference>
<protein>
    <submittedName>
        <fullName evidence="4">AraC family transcriptional regulator</fullName>
    </submittedName>
</protein>
<dbReference type="Gene3D" id="3.40.50.880">
    <property type="match status" value="1"/>
</dbReference>
<dbReference type="OMA" id="AQFIVHD"/>
<proteinExistence type="predicted"/>
<keyword evidence="1" id="KW-0805">Transcription regulation</keyword>
<evidence type="ECO:0000313" key="4">
    <source>
        <dbReference type="EMBL" id="HCT57716.1"/>
    </source>
</evidence>
<dbReference type="GO" id="GO:0003700">
    <property type="term" value="F:DNA-binding transcription factor activity"/>
    <property type="evidence" value="ECO:0007669"/>
    <property type="project" value="InterPro"/>
</dbReference>
<sequence length="324" mass="35274">MPETPIETPISVAILILPSVVPFDLGVPMQVFGYPGIDLGVQRYRATLCAPKPGPVRTANGFDVLVTRGLGALRQAHTIVLPGVHDLDLPIPRAVSVALQRAAARGARLVSICSGAFMLAEAGLLDGRRATTHWMDAPLLASRYPQVRVDPDVLYVDEGQVLTSAGIACGIDLCLHVVRKDFGAAVAATVARRLVVPPHRDGSQAQFVDRAMVTDDTGSLDATRQWARTRLGEVSTVDAMARHAALPLRTFTRRFRAEVGTSPLQWLLMERLQRARTLLESTALPLSRIAEQCGFGSVISMRAHFRTQLHTSPHAYRRAFRAQL</sequence>
<evidence type="ECO:0000256" key="2">
    <source>
        <dbReference type="ARBA" id="ARBA00023163"/>
    </source>
</evidence>
<dbReference type="SUPFAM" id="SSF52317">
    <property type="entry name" value="Class I glutamine amidotransferase-like"/>
    <property type="match status" value="1"/>
</dbReference>
<dbReference type="PANTHER" id="PTHR43130:SF3">
    <property type="entry name" value="HTH-TYPE TRANSCRIPTIONAL REGULATOR RV1931C"/>
    <property type="match status" value="1"/>
</dbReference>
<evidence type="ECO:0000259" key="3">
    <source>
        <dbReference type="PROSITE" id="PS01124"/>
    </source>
</evidence>
<dbReference type="InterPro" id="IPR029062">
    <property type="entry name" value="Class_I_gatase-like"/>
</dbReference>
<dbReference type="PROSITE" id="PS01124">
    <property type="entry name" value="HTH_ARAC_FAMILY_2"/>
    <property type="match status" value="1"/>
</dbReference>
<dbReference type="GO" id="GO:0043565">
    <property type="term" value="F:sequence-specific DNA binding"/>
    <property type="evidence" value="ECO:0007669"/>
    <property type="project" value="InterPro"/>
</dbReference>
<dbReference type="AlphaFoldDB" id="A0A3D4V9C0"/>
<gene>
    <name evidence="4" type="ORF">DGD08_11000</name>
</gene>
<reference evidence="4 5" key="1">
    <citation type="journal article" date="2018" name="Nat. Biotechnol.">
        <title>A standardized bacterial taxonomy based on genome phylogeny substantially revises the tree of life.</title>
        <authorList>
            <person name="Parks D.H."/>
            <person name="Chuvochina M."/>
            <person name="Waite D.W."/>
            <person name="Rinke C."/>
            <person name="Skarshewski A."/>
            <person name="Chaumeil P.A."/>
            <person name="Hugenholtz P."/>
        </authorList>
    </citation>
    <scope>NUCLEOTIDE SEQUENCE [LARGE SCALE GENOMIC DNA]</scope>
    <source>
        <strain evidence="4">UBA8844</strain>
    </source>
</reference>
<dbReference type="SMART" id="SM00342">
    <property type="entry name" value="HTH_ARAC"/>
    <property type="match status" value="1"/>
</dbReference>
<dbReference type="InterPro" id="IPR018060">
    <property type="entry name" value="HTH_AraC"/>
</dbReference>
<name>A0A3D4V9C0_9BACT</name>
<dbReference type="Gene3D" id="1.10.10.60">
    <property type="entry name" value="Homeodomain-like"/>
    <property type="match status" value="1"/>
</dbReference>
<dbReference type="InterPro" id="IPR009057">
    <property type="entry name" value="Homeodomain-like_sf"/>
</dbReference>
<dbReference type="Proteomes" id="UP000264071">
    <property type="component" value="Unassembled WGS sequence"/>
</dbReference>
<dbReference type="EMBL" id="DPIY01000010">
    <property type="protein sequence ID" value="HCT57716.1"/>
    <property type="molecule type" value="Genomic_DNA"/>
</dbReference>
<accession>A0A3D4V9C0</accession>
<feature type="domain" description="HTH araC/xylS-type" evidence="3">
    <location>
        <begin position="221"/>
        <end position="319"/>
    </location>
</feature>
<dbReference type="Pfam" id="PF12833">
    <property type="entry name" value="HTH_18"/>
    <property type="match status" value="1"/>
</dbReference>
<dbReference type="InterPro" id="IPR052158">
    <property type="entry name" value="INH-QAR"/>
</dbReference>
<evidence type="ECO:0000313" key="5">
    <source>
        <dbReference type="Proteomes" id="UP000264071"/>
    </source>
</evidence>
<comment type="caution">
    <text evidence="4">The sequence shown here is derived from an EMBL/GenBank/DDBJ whole genome shotgun (WGS) entry which is preliminary data.</text>
</comment>
<organism evidence="4 5">
    <name type="scientific">Gemmatimonas aurantiaca</name>
    <dbReference type="NCBI Taxonomy" id="173480"/>
    <lineage>
        <taxon>Bacteria</taxon>
        <taxon>Pseudomonadati</taxon>
        <taxon>Gemmatimonadota</taxon>
        <taxon>Gemmatimonadia</taxon>
        <taxon>Gemmatimonadales</taxon>
        <taxon>Gemmatimonadaceae</taxon>
        <taxon>Gemmatimonas</taxon>
    </lineage>
</organism>
<keyword evidence="2" id="KW-0804">Transcription</keyword>
<dbReference type="Pfam" id="PF01965">
    <property type="entry name" value="DJ-1_PfpI"/>
    <property type="match status" value="1"/>
</dbReference>
<evidence type="ECO:0000256" key="1">
    <source>
        <dbReference type="ARBA" id="ARBA00023015"/>
    </source>
</evidence>
<dbReference type="CDD" id="cd03137">
    <property type="entry name" value="GATase1_AraC_1"/>
    <property type="match status" value="1"/>
</dbReference>
<dbReference type="SUPFAM" id="SSF46689">
    <property type="entry name" value="Homeodomain-like"/>
    <property type="match status" value="2"/>
</dbReference>